<keyword evidence="10" id="KW-1133">Transmembrane helix</keyword>
<dbReference type="EC" id="2.7.13.3" evidence="2"/>
<sequence length="294" mass="29803">MPVALRSRLRRTAAVLGLAALLMVGVAPGPEQAAWVQALAWAVLVLLIGGLLWLRRRDRAAYEVALTEQAARAAVVEDRLAIARDLHDLVSGSLGAITVRVAVAQRLEADAEGLRTALAEVEQVSRAATADLRSMLAVLRGQGPAPVPGTPRLAEAVEQAAQGARALGLEVRTRVDPGAAVPAVRELALAVVREGLANVARHAGPVAVDVSVLSDGEALSVEVIDTGPAPGWEARPGTGTGLAALAERAGRAGARLSAGPQAGSAVGAGDGPATGAGPGFRLSARIPLDAGAER</sequence>
<dbReference type="InterPro" id="IPR036890">
    <property type="entry name" value="HATPase_C_sf"/>
</dbReference>
<dbReference type="CDD" id="cd16917">
    <property type="entry name" value="HATPase_UhpB-NarQ-NarX-like"/>
    <property type="match status" value="1"/>
</dbReference>
<feature type="compositionally biased region" description="Low complexity" evidence="9">
    <location>
        <begin position="253"/>
        <end position="265"/>
    </location>
</feature>
<keyword evidence="10" id="KW-0472">Membrane</keyword>
<feature type="compositionally biased region" description="Gly residues" evidence="9">
    <location>
        <begin position="266"/>
        <end position="278"/>
    </location>
</feature>
<dbReference type="InterPro" id="IPR050482">
    <property type="entry name" value="Sensor_HK_TwoCompSys"/>
</dbReference>
<dbReference type="Gene3D" id="3.30.565.10">
    <property type="entry name" value="Histidine kinase-like ATPase, C-terminal domain"/>
    <property type="match status" value="1"/>
</dbReference>
<dbReference type="GO" id="GO:0005524">
    <property type="term" value="F:ATP binding"/>
    <property type="evidence" value="ECO:0007669"/>
    <property type="project" value="UniProtKB-KW"/>
</dbReference>
<dbReference type="GO" id="GO:0000155">
    <property type="term" value="F:phosphorelay sensor kinase activity"/>
    <property type="evidence" value="ECO:0007669"/>
    <property type="project" value="InterPro"/>
</dbReference>
<proteinExistence type="predicted"/>
<dbReference type="KEGG" id="arep:ID810_00840"/>
<name>A0A7T0LL19_9ACTO</name>
<evidence type="ECO:0000256" key="3">
    <source>
        <dbReference type="ARBA" id="ARBA00022553"/>
    </source>
</evidence>
<organism evidence="12 13">
    <name type="scientific">Actinomyces respiraculi</name>
    <dbReference type="NCBI Taxonomy" id="2744574"/>
    <lineage>
        <taxon>Bacteria</taxon>
        <taxon>Bacillati</taxon>
        <taxon>Actinomycetota</taxon>
        <taxon>Actinomycetes</taxon>
        <taxon>Actinomycetales</taxon>
        <taxon>Actinomycetaceae</taxon>
        <taxon>Actinomyces</taxon>
    </lineage>
</organism>
<keyword evidence="8" id="KW-0902">Two-component regulatory system</keyword>
<dbReference type="EMBL" id="CP063989">
    <property type="protein sequence ID" value="QPL05577.1"/>
    <property type="molecule type" value="Genomic_DNA"/>
</dbReference>
<dbReference type="InterPro" id="IPR011712">
    <property type="entry name" value="Sig_transdc_His_kin_sub3_dim/P"/>
</dbReference>
<keyword evidence="3" id="KW-0597">Phosphoprotein</keyword>
<evidence type="ECO:0000313" key="13">
    <source>
        <dbReference type="Proteomes" id="UP000594637"/>
    </source>
</evidence>
<feature type="transmembrane region" description="Helical" evidence="10">
    <location>
        <begin position="38"/>
        <end position="54"/>
    </location>
</feature>
<dbReference type="GO" id="GO:0016020">
    <property type="term" value="C:membrane"/>
    <property type="evidence" value="ECO:0007669"/>
    <property type="project" value="InterPro"/>
</dbReference>
<evidence type="ECO:0000256" key="9">
    <source>
        <dbReference type="SAM" id="MobiDB-lite"/>
    </source>
</evidence>
<evidence type="ECO:0000256" key="7">
    <source>
        <dbReference type="ARBA" id="ARBA00022840"/>
    </source>
</evidence>
<gene>
    <name evidence="12" type="ORF">ID810_00840</name>
</gene>
<feature type="region of interest" description="Disordered" evidence="9">
    <location>
        <begin position="253"/>
        <end position="294"/>
    </location>
</feature>
<dbReference type="PANTHER" id="PTHR24421">
    <property type="entry name" value="NITRATE/NITRITE SENSOR PROTEIN NARX-RELATED"/>
    <property type="match status" value="1"/>
</dbReference>
<keyword evidence="13" id="KW-1185">Reference proteome</keyword>
<keyword evidence="10" id="KW-0812">Transmembrane</keyword>
<protein>
    <recommendedName>
        <fullName evidence="2">histidine kinase</fullName>
        <ecNumber evidence="2">2.7.13.3</ecNumber>
    </recommendedName>
</protein>
<reference evidence="12 13" key="1">
    <citation type="submission" date="2020-11" db="EMBL/GenBank/DDBJ databases">
        <title>Actinomyces sp. ZJ750.</title>
        <authorList>
            <person name="Zhou J."/>
        </authorList>
    </citation>
    <scope>NUCLEOTIDE SEQUENCE [LARGE SCALE GENOMIC DNA]</scope>
    <source>
        <strain evidence="12 13">ZJ750</strain>
    </source>
</reference>
<evidence type="ECO:0000256" key="8">
    <source>
        <dbReference type="ARBA" id="ARBA00023012"/>
    </source>
</evidence>
<evidence type="ECO:0000256" key="2">
    <source>
        <dbReference type="ARBA" id="ARBA00012438"/>
    </source>
</evidence>
<dbReference type="SUPFAM" id="SSF55874">
    <property type="entry name" value="ATPase domain of HSP90 chaperone/DNA topoisomerase II/histidine kinase"/>
    <property type="match status" value="1"/>
</dbReference>
<dbReference type="AlphaFoldDB" id="A0A7T0LL19"/>
<keyword evidence="7" id="KW-0067">ATP-binding</keyword>
<evidence type="ECO:0000256" key="5">
    <source>
        <dbReference type="ARBA" id="ARBA00022741"/>
    </source>
</evidence>
<dbReference type="RefSeq" id="WP_166857023.1">
    <property type="nucleotide sequence ID" value="NZ_CP063989.1"/>
</dbReference>
<dbReference type="Pfam" id="PF07730">
    <property type="entry name" value="HisKA_3"/>
    <property type="match status" value="1"/>
</dbReference>
<feature type="domain" description="Signal transduction histidine kinase subgroup 3 dimerisation and phosphoacceptor" evidence="11">
    <location>
        <begin position="79"/>
        <end position="141"/>
    </location>
</feature>
<accession>A0A7T0LL19</accession>
<evidence type="ECO:0000256" key="6">
    <source>
        <dbReference type="ARBA" id="ARBA00022777"/>
    </source>
</evidence>
<keyword evidence="4" id="KW-0808">Transferase</keyword>
<comment type="catalytic activity">
    <reaction evidence="1">
        <text>ATP + protein L-histidine = ADP + protein N-phospho-L-histidine.</text>
        <dbReference type="EC" id="2.7.13.3"/>
    </reaction>
</comment>
<dbReference type="GO" id="GO:0046983">
    <property type="term" value="F:protein dimerization activity"/>
    <property type="evidence" value="ECO:0007669"/>
    <property type="project" value="InterPro"/>
</dbReference>
<evidence type="ECO:0000256" key="4">
    <source>
        <dbReference type="ARBA" id="ARBA00022679"/>
    </source>
</evidence>
<dbReference type="PANTHER" id="PTHR24421:SF10">
    <property type="entry name" value="NITRATE_NITRITE SENSOR PROTEIN NARQ"/>
    <property type="match status" value="1"/>
</dbReference>
<dbReference type="Gene3D" id="1.20.5.1930">
    <property type="match status" value="1"/>
</dbReference>
<keyword evidence="5" id="KW-0547">Nucleotide-binding</keyword>
<evidence type="ECO:0000313" key="12">
    <source>
        <dbReference type="EMBL" id="QPL05577.1"/>
    </source>
</evidence>
<evidence type="ECO:0000256" key="1">
    <source>
        <dbReference type="ARBA" id="ARBA00000085"/>
    </source>
</evidence>
<keyword evidence="6 12" id="KW-0418">Kinase</keyword>
<dbReference type="Proteomes" id="UP000594637">
    <property type="component" value="Chromosome"/>
</dbReference>
<evidence type="ECO:0000259" key="11">
    <source>
        <dbReference type="Pfam" id="PF07730"/>
    </source>
</evidence>
<evidence type="ECO:0000256" key="10">
    <source>
        <dbReference type="SAM" id="Phobius"/>
    </source>
</evidence>